<comment type="caution">
    <text evidence="8">The sequence shown here is derived from an EMBL/GenBank/DDBJ whole genome shotgun (WGS) entry which is preliminary data.</text>
</comment>
<evidence type="ECO:0000256" key="4">
    <source>
        <dbReference type="ARBA" id="ARBA00022989"/>
    </source>
</evidence>
<evidence type="ECO:0000313" key="9">
    <source>
        <dbReference type="EMBL" id="MEC0486969.1"/>
    </source>
</evidence>
<proteinExistence type="predicted"/>
<dbReference type="CDD" id="cd17324">
    <property type="entry name" value="MFS_NepI_like"/>
    <property type="match status" value="1"/>
</dbReference>
<evidence type="ECO:0000313" key="10">
    <source>
        <dbReference type="Proteomes" id="UP000036168"/>
    </source>
</evidence>
<organism evidence="8 10">
    <name type="scientific">Bacillus glycinifermentans</name>
    <dbReference type="NCBI Taxonomy" id="1664069"/>
    <lineage>
        <taxon>Bacteria</taxon>
        <taxon>Bacillati</taxon>
        <taxon>Bacillota</taxon>
        <taxon>Bacilli</taxon>
        <taxon>Bacillales</taxon>
        <taxon>Bacillaceae</taxon>
        <taxon>Bacillus</taxon>
    </lineage>
</organism>
<name>A0A0T6BUH1_9BACI</name>
<feature type="transmembrane region" description="Helical" evidence="6">
    <location>
        <begin position="45"/>
        <end position="70"/>
    </location>
</feature>
<dbReference type="GO" id="GO:0005886">
    <property type="term" value="C:plasma membrane"/>
    <property type="evidence" value="ECO:0007669"/>
    <property type="project" value="UniProtKB-SubCell"/>
</dbReference>
<protein>
    <submittedName>
        <fullName evidence="8">MFS transporter</fullName>
    </submittedName>
</protein>
<accession>A0A0T6BUH1</accession>
<evidence type="ECO:0000256" key="2">
    <source>
        <dbReference type="ARBA" id="ARBA00022448"/>
    </source>
</evidence>
<sequence length="400" mass="42848">MEKDNRTKASGISRGLVFLMAIASGITVANIYLNQTLLVSMGQTFHVTAAQAGMIATITQAGYALGNFMLVPLGDIFERRRLIVALLVLVCLCSVASAFAQNFLWLAAAQLLLGVFTIIPQIIVPFAADLADENERGKVLGNVAIGLVCGILGARLISGIIDSHAGWRTVYWITCGSTLIIMLLIRLFMPKSKASHTINYGKLLASLGPLLLRENTLRKACLSQGLMFGAFSLFWTTLVFLLNDPPYSYGSQATGMIGLVGIGGAFAAPVIGRVIDKRGAIFANVLCMSISLLAFMLLFSGKQSLIAIIIGALFVTMGTQANQVVCQVMIFQLAADMRSRLNGMLMVMIFLGGALGSYAGVLAWTGFHWTGVCLLGMFMIGIAFTSLLIPDRSIQEIGEE</sequence>
<dbReference type="AlphaFoldDB" id="A0A0T6BUH1"/>
<reference evidence="8" key="2">
    <citation type="submission" date="2015-10" db="EMBL/GenBank/DDBJ databases">
        <authorList>
            <person name="Gilbert D.G."/>
        </authorList>
    </citation>
    <scope>NUCLEOTIDE SEQUENCE</scope>
    <source>
        <strain evidence="8">GO-13</strain>
    </source>
</reference>
<feature type="transmembrane region" description="Helical" evidence="6">
    <location>
        <begin position="367"/>
        <end position="389"/>
    </location>
</feature>
<comment type="subcellular location">
    <subcellularLocation>
        <location evidence="1">Cell membrane</location>
        <topology evidence="1">Multi-pass membrane protein</topology>
    </subcellularLocation>
</comment>
<keyword evidence="11" id="KW-1185">Reference proteome</keyword>
<feature type="transmembrane region" description="Helical" evidence="6">
    <location>
        <begin position="343"/>
        <end position="361"/>
    </location>
</feature>
<dbReference type="Gene3D" id="1.20.1250.20">
    <property type="entry name" value="MFS general substrate transporter like domains"/>
    <property type="match status" value="1"/>
</dbReference>
<evidence type="ECO:0000256" key="3">
    <source>
        <dbReference type="ARBA" id="ARBA00022692"/>
    </source>
</evidence>
<dbReference type="InterPro" id="IPR020846">
    <property type="entry name" value="MFS_dom"/>
</dbReference>
<evidence type="ECO:0000313" key="11">
    <source>
        <dbReference type="Proteomes" id="UP001341297"/>
    </source>
</evidence>
<dbReference type="EMBL" id="JARRTL010000025">
    <property type="protein sequence ID" value="MEC0486969.1"/>
    <property type="molecule type" value="Genomic_DNA"/>
</dbReference>
<dbReference type="GO" id="GO:0022857">
    <property type="term" value="F:transmembrane transporter activity"/>
    <property type="evidence" value="ECO:0007669"/>
    <property type="project" value="InterPro"/>
</dbReference>
<feature type="transmembrane region" description="Helical" evidence="6">
    <location>
        <begin position="12"/>
        <end position="33"/>
    </location>
</feature>
<reference evidence="8 10" key="1">
    <citation type="journal article" date="2015" name="Int. J. Syst. Evol. Microbiol.">
        <title>Bacillus glycinifermentans sp. nov., isolated from fermented soybean paste.</title>
        <authorList>
            <person name="Kim S.J."/>
            <person name="Dunlap C.A."/>
            <person name="Kwon S.W."/>
            <person name="Rooney A.P."/>
        </authorList>
    </citation>
    <scope>NUCLEOTIDE SEQUENCE [LARGE SCALE GENOMIC DNA]</scope>
    <source>
        <strain evidence="8 10">GO-13</strain>
    </source>
</reference>
<feature type="transmembrane region" description="Helical" evidence="6">
    <location>
        <begin position="82"/>
        <end position="100"/>
    </location>
</feature>
<dbReference type="InterPro" id="IPR011701">
    <property type="entry name" value="MFS"/>
</dbReference>
<dbReference type="Pfam" id="PF07690">
    <property type="entry name" value="MFS_1"/>
    <property type="match status" value="1"/>
</dbReference>
<gene>
    <name evidence="8" type="ORF">AB447_212465</name>
    <name evidence="9" type="ORF">P8828_19630</name>
</gene>
<keyword evidence="4 6" id="KW-1133">Transmembrane helix</keyword>
<dbReference type="EMBL" id="LECW02000004">
    <property type="protein sequence ID" value="KRT95304.1"/>
    <property type="molecule type" value="Genomic_DNA"/>
</dbReference>
<dbReference type="InterPro" id="IPR036259">
    <property type="entry name" value="MFS_trans_sf"/>
</dbReference>
<dbReference type="PROSITE" id="PS50850">
    <property type="entry name" value="MFS"/>
    <property type="match status" value="1"/>
</dbReference>
<feature type="domain" description="Major facilitator superfamily (MFS) profile" evidence="7">
    <location>
        <begin position="16"/>
        <end position="393"/>
    </location>
</feature>
<feature type="transmembrane region" description="Helical" evidence="6">
    <location>
        <begin position="220"/>
        <end position="241"/>
    </location>
</feature>
<evidence type="ECO:0000259" key="7">
    <source>
        <dbReference type="PROSITE" id="PS50850"/>
    </source>
</evidence>
<dbReference type="SUPFAM" id="SSF103473">
    <property type="entry name" value="MFS general substrate transporter"/>
    <property type="match status" value="1"/>
</dbReference>
<dbReference type="Proteomes" id="UP001341297">
    <property type="component" value="Unassembled WGS sequence"/>
</dbReference>
<dbReference type="OrthoDB" id="9815356at2"/>
<keyword evidence="3 6" id="KW-0812">Transmembrane</keyword>
<dbReference type="RefSeq" id="WP_048353589.1">
    <property type="nucleotide sequence ID" value="NZ_JARRTL010000025.1"/>
</dbReference>
<evidence type="ECO:0000256" key="5">
    <source>
        <dbReference type="ARBA" id="ARBA00023136"/>
    </source>
</evidence>
<feature type="transmembrane region" description="Helical" evidence="6">
    <location>
        <begin position="169"/>
        <end position="189"/>
    </location>
</feature>
<keyword evidence="5 6" id="KW-0472">Membrane</keyword>
<keyword evidence="2" id="KW-0813">Transport</keyword>
<feature type="transmembrane region" description="Helical" evidence="6">
    <location>
        <begin position="106"/>
        <end position="127"/>
    </location>
</feature>
<feature type="transmembrane region" description="Helical" evidence="6">
    <location>
        <begin position="139"/>
        <end position="157"/>
    </location>
</feature>
<dbReference type="PANTHER" id="PTHR42910:SF1">
    <property type="entry name" value="MAJOR FACILITATOR SUPERFAMILY (MFS) PROFILE DOMAIN-CONTAINING PROTEIN"/>
    <property type="match status" value="1"/>
</dbReference>
<reference evidence="9 11" key="3">
    <citation type="submission" date="2023-03" db="EMBL/GenBank/DDBJ databases">
        <title>Agriculturally important microbes genome sequencing.</title>
        <authorList>
            <person name="Dunlap C."/>
        </authorList>
    </citation>
    <scope>NUCLEOTIDE SEQUENCE [LARGE SCALE GENOMIC DNA]</scope>
    <source>
        <strain evidence="9 11">CBP-3203</strain>
    </source>
</reference>
<evidence type="ECO:0000256" key="1">
    <source>
        <dbReference type="ARBA" id="ARBA00004651"/>
    </source>
</evidence>
<dbReference type="PANTHER" id="PTHR42910">
    <property type="entry name" value="TRANSPORTER SCO4007-RELATED"/>
    <property type="match status" value="1"/>
</dbReference>
<feature type="transmembrane region" description="Helical" evidence="6">
    <location>
        <begin position="305"/>
        <end position="331"/>
    </location>
</feature>
<evidence type="ECO:0000313" key="8">
    <source>
        <dbReference type="EMBL" id="KRT95304.1"/>
    </source>
</evidence>
<feature type="transmembrane region" description="Helical" evidence="6">
    <location>
        <begin position="253"/>
        <end position="272"/>
    </location>
</feature>
<feature type="transmembrane region" description="Helical" evidence="6">
    <location>
        <begin position="279"/>
        <end position="299"/>
    </location>
</feature>
<dbReference type="Proteomes" id="UP000036168">
    <property type="component" value="Unassembled WGS sequence"/>
</dbReference>
<evidence type="ECO:0000256" key="6">
    <source>
        <dbReference type="SAM" id="Phobius"/>
    </source>
</evidence>